<sequence length="85" mass="9744">MHRSCLVRQQLAGFVKLEAIFVYYVFQWGISCRAEAVDNEEWGPGIHTSFEPSTRLFSSITGPEAIGYRTMLFTYSTCSYAARRH</sequence>
<gene>
    <name evidence="1" type="ORF">SVIM_LOCUS122068</name>
</gene>
<proteinExistence type="predicted"/>
<dbReference type="AlphaFoldDB" id="A0A6N2KQ12"/>
<dbReference type="PROSITE" id="PS51257">
    <property type="entry name" value="PROKAR_LIPOPROTEIN"/>
    <property type="match status" value="1"/>
</dbReference>
<name>A0A6N2KQ12_SALVM</name>
<dbReference type="EMBL" id="CAADRP010000657">
    <property type="protein sequence ID" value="VFU30652.1"/>
    <property type="molecule type" value="Genomic_DNA"/>
</dbReference>
<organism evidence="1">
    <name type="scientific">Salix viminalis</name>
    <name type="common">Common osier</name>
    <name type="synonym">Basket willow</name>
    <dbReference type="NCBI Taxonomy" id="40686"/>
    <lineage>
        <taxon>Eukaryota</taxon>
        <taxon>Viridiplantae</taxon>
        <taxon>Streptophyta</taxon>
        <taxon>Embryophyta</taxon>
        <taxon>Tracheophyta</taxon>
        <taxon>Spermatophyta</taxon>
        <taxon>Magnoliopsida</taxon>
        <taxon>eudicotyledons</taxon>
        <taxon>Gunneridae</taxon>
        <taxon>Pentapetalae</taxon>
        <taxon>rosids</taxon>
        <taxon>fabids</taxon>
        <taxon>Malpighiales</taxon>
        <taxon>Salicaceae</taxon>
        <taxon>Saliceae</taxon>
        <taxon>Salix</taxon>
    </lineage>
</organism>
<accession>A0A6N2KQ12</accession>
<evidence type="ECO:0000313" key="1">
    <source>
        <dbReference type="EMBL" id="VFU30652.1"/>
    </source>
</evidence>
<reference evidence="1" key="1">
    <citation type="submission" date="2019-03" db="EMBL/GenBank/DDBJ databases">
        <authorList>
            <person name="Mank J."/>
            <person name="Almeida P."/>
        </authorList>
    </citation>
    <scope>NUCLEOTIDE SEQUENCE</scope>
    <source>
        <strain evidence="1">78183</strain>
    </source>
</reference>
<protein>
    <submittedName>
        <fullName evidence="1">Uncharacterized protein</fullName>
    </submittedName>
</protein>